<dbReference type="PhylomeDB" id="B4HCL7"/>
<proteinExistence type="predicted"/>
<evidence type="ECO:0000259" key="2">
    <source>
        <dbReference type="Pfam" id="PF18701"/>
    </source>
</evidence>
<evidence type="ECO:0000256" key="1">
    <source>
        <dbReference type="SAM" id="MobiDB-lite"/>
    </source>
</evidence>
<dbReference type="Gene3D" id="3.30.420.10">
    <property type="entry name" value="Ribonuclease H-like superfamily/Ribonuclease H"/>
    <property type="match status" value="1"/>
</dbReference>
<dbReference type="AlphaFoldDB" id="B4HCL7"/>
<dbReference type="PANTHER" id="PTHR47331">
    <property type="entry name" value="PHD-TYPE DOMAIN-CONTAINING PROTEIN"/>
    <property type="match status" value="1"/>
</dbReference>
<dbReference type="GO" id="GO:0003676">
    <property type="term" value="F:nucleic acid binding"/>
    <property type="evidence" value="ECO:0007669"/>
    <property type="project" value="InterPro"/>
</dbReference>
<dbReference type="eggNOG" id="KOG0017">
    <property type="taxonomic scope" value="Eukaryota"/>
</dbReference>
<name>B4HCL7_DROPE</name>
<dbReference type="InterPro" id="IPR040676">
    <property type="entry name" value="DUF5641"/>
</dbReference>
<accession>B4HCL7</accession>
<dbReference type="Proteomes" id="UP000008744">
    <property type="component" value="Unassembled WGS sequence"/>
</dbReference>
<gene>
    <name evidence="3" type="primary">Dper\GL15636</name>
    <name evidence="3" type="ORF">Dper_GL15636</name>
</gene>
<reference evidence="3 4" key="1">
    <citation type="journal article" date="2007" name="Nature">
        <title>Evolution of genes and genomes on the Drosophila phylogeny.</title>
        <authorList>
            <consortium name="Drosophila 12 Genomes Consortium"/>
            <person name="Clark A.G."/>
            <person name="Eisen M.B."/>
            <person name="Smith D.R."/>
            <person name="Bergman C.M."/>
            <person name="Oliver B."/>
            <person name="Markow T.A."/>
            <person name="Kaufman T.C."/>
            <person name="Kellis M."/>
            <person name="Gelbart W."/>
            <person name="Iyer V.N."/>
            <person name="Pollard D.A."/>
            <person name="Sackton T.B."/>
            <person name="Larracuente A.M."/>
            <person name="Singh N.D."/>
            <person name="Abad J.P."/>
            <person name="Abt D.N."/>
            <person name="Adryan B."/>
            <person name="Aguade M."/>
            <person name="Akashi H."/>
            <person name="Anderson W.W."/>
            <person name="Aquadro C.F."/>
            <person name="Ardell D.H."/>
            <person name="Arguello R."/>
            <person name="Artieri C.G."/>
            <person name="Barbash D.A."/>
            <person name="Barker D."/>
            <person name="Barsanti P."/>
            <person name="Batterham P."/>
            <person name="Batzoglou S."/>
            <person name="Begun D."/>
            <person name="Bhutkar A."/>
            <person name="Blanco E."/>
            <person name="Bosak S.A."/>
            <person name="Bradley R.K."/>
            <person name="Brand A.D."/>
            <person name="Brent M.R."/>
            <person name="Brooks A.N."/>
            <person name="Brown R.H."/>
            <person name="Butlin R.K."/>
            <person name="Caggese C."/>
            <person name="Calvi B.R."/>
            <person name="Bernardo de Carvalho A."/>
            <person name="Caspi A."/>
            <person name="Castrezana S."/>
            <person name="Celniker S.E."/>
            <person name="Chang J.L."/>
            <person name="Chapple C."/>
            <person name="Chatterji S."/>
            <person name="Chinwalla A."/>
            <person name="Civetta A."/>
            <person name="Clifton S.W."/>
            <person name="Comeron J.M."/>
            <person name="Costello J.C."/>
            <person name="Coyne J.A."/>
            <person name="Daub J."/>
            <person name="David R.G."/>
            <person name="Delcher A.L."/>
            <person name="Delehaunty K."/>
            <person name="Do C.B."/>
            <person name="Ebling H."/>
            <person name="Edwards K."/>
            <person name="Eickbush T."/>
            <person name="Evans J.D."/>
            <person name="Filipski A."/>
            <person name="Findeiss S."/>
            <person name="Freyhult E."/>
            <person name="Fulton L."/>
            <person name="Fulton R."/>
            <person name="Garcia A.C."/>
            <person name="Gardiner A."/>
            <person name="Garfield D.A."/>
            <person name="Garvin B.E."/>
            <person name="Gibson G."/>
            <person name="Gilbert D."/>
            <person name="Gnerre S."/>
            <person name="Godfrey J."/>
            <person name="Good R."/>
            <person name="Gotea V."/>
            <person name="Gravely B."/>
            <person name="Greenberg A.J."/>
            <person name="Griffiths-Jones S."/>
            <person name="Gross S."/>
            <person name="Guigo R."/>
            <person name="Gustafson E.A."/>
            <person name="Haerty W."/>
            <person name="Hahn M.W."/>
            <person name="Halligan D.L."/>
            <person name="Halpern A.L."/>
            <person name="Halter G.M."/>
            <person name="Han M.V."/>
            <person name="Heger A."/>
            <person name="Hillier L."/>
            <person name="Hinrichs A.S."/>
            <person name="Holmes I."/>
            <person name="Hoskins R.A."/>
            <person name="Hubisz M.J."/>
            <person name="Hultmark D."/>
            <person name="Huntley M.A."/>
            <person name="Jaffe D.B."/>
            <person name="Jagadeeshan S."/>
            <person name="Jeck W.R."/>
            <person name="Johnson J."/>
            <person name="Jones C.D."/>
            <person name="Jordan W.C."/>
            <person name="Karpen G.H."/>
            <person name="Kataoka E."/>
            <person name="Keightley P.D."/>
            <person name="Kheradpour P."/>
            <person name="Kirkness E.F."/>
            <person name="Koerich L.B."/>
            <person name="Kristiansen K."/>
            <person name="Kudrna D."/>
            <person name="Kulathinal R.J."/>
            <person name="Kumar S."/>
            <person name="Kwok R."/>
            <person name="Lander E."/>
            <person name="Langley C.H."/>
            <person name="Lapoint R."/>
            <person name="Lazzaro B.P."/>
            <person name="Lee S.J."/>
            <person name="Levesque L."/>
            <person name="Li R."/>
            <person name="Lin C.F."/>
            <person name="Lin M.F."/>
            <person name="Lindblad-Toh K."/>
            <person name="Llopart A."/>
            <person name="Long M."/>
            <person name="Low L."/>
            <person name="Lozovsky E."/>
            <person name="Lu J."/>
            <person name="Luo M."/>
            <person name="Machado C.A."/>
            <person name="Makalowski W."/>
            <person name="Marzo M."/>
            <person name="Matsuda M."/>
            <person name="Matzkin L."/>
            <person name="McAllister B."/>
            <person name="McBride C.S."/>
            <person name="McKernan B."/>
            <person name="McKernan K."/>
            <person name="Mendez-Lago M."/>
            <person name="Minx P."/>
            <person name="Mollenhauer M.U."/>
            <person name="Montooth K."/>
            <person name="Mount S.M."/>
            <person name="Mu X."/>
            <person name="Myers E."/>
            <person name="Negre B."/>
            <person name="Newfeld S."/>
            <person name="Nielsen R."/>
            <person name="Noor M.A."/>
            <person name="O'Grady P."/>
            <person name="Pachter L."/>
            <person name="Papaceit M."/>
            <person name="Parisi M.J."/>
            <person name="Parisi M."/>
            <person name="Parts L."/>
            <person name="Pedersen J.S."/>
            <person name="Pesole G."/>
            <person name="Phillippy A.M."/>
            <person name="Ponting C.P."/>
            <person name="Pop M."/>
            <person name="Porcelli D."/>
            <person name="Powell J.R."/>
            <person name="Prohaska S."/>
            <person name="Pruitt K."/>
            <person name="Puig M."/>
            <person name="Quesneville H."/>
            <person name="Ram K.R."/>
            <person name="Rand D."/>
            <person name="Rasmussen M.D."/>
            <person name="Reed L.K."/>
            <person name="Reenan R."/>
            <person name="Reily A."/>
            <person name="Remington K.A."/>
            <person name="Rieger T.T."/>
            <person name="Ritchie M.G."/>
            <person name="Robin C."/>
            <person name="Rogers Y.H."/>
            <person name="Rohde C."/>
            <person name="Rozas J."/>
            <person name="Rubenfield M.J."/>
            <person name="Ruiz A."/>
            <person name="Russo S."/>
            <person name="Salzberg S.L."/>
            <person name="Sanchez-Gracia A."/>
            <person name="Saranga D.J."/>
            <person name="Sato H."/>
            <person name="Schaeffer S.W."/>
            <person name="Schatz M.C."/>
            <person name="Schlenke T."/>
            <person name="Schwartz R."/>
            <person name="Segarra C."/>
            <person name="Singh R.S."/>
            <person name="Sirot L."/>
            <person name="Sirota M."/>
            <person name="Sisneros N.B."/>
            <person name="Smith C.D."/>
            <person name="Smith T.F."/>
            <person name="Spieth J."/>
            <person name="Stage D.E."/>
            <person name="Stark A."/>
            <person name="Stephan W."/>
            <person name="Strausberg R.L."/>
            <person name="Strempel S."/>
            <person name="Sturgill D."/>
            <person name="Sutton G."/>
            <person name="Sutton G.G."/>
            <person name="Tao W."/>
            <person name="Teichmann S."/>
            <person name="Tobari Y.N."/>
            <person name="Tomimura Y."/>
            <person name="Tsolas J.M."/>
            <person name="Valente V.L."/>
            <person name="Venter E."/>
            <person name="Venter J.C."/>
            <person name="Vicario S."/>
            <person name="Vieira F.G."/>
            <person name="Vilella A.J."/>
            <person name="Villasante A."/>
            <person name="Walenz B."/>
            <person name="Wang J."/>
            <person name="Wasserman M."/>
            <person name="Watts T."/>
            <person name="Wilson D."/>
            <person name="Wilson R.K."/>
            <person name="Wing R.A."/>
            <person name="Wolfner M.F."/>
            <person name="Wong A."/>
            <person name="Wong G.K."/>
            <person name="Wu C.I."/>
            <person name="Wu G."/>
            <person name="Yamamoto D."/>
            <person name="Yang H.P."/>
            <person name="Yang S.P."/>
            <person name="Yorke J.A."/>
            <person name="Yoshida K."/>
            <person name="Zdobnov E."/>
            <person name="Zhang P."/>
            <person name="Zhang Y."/>
            <person name="Zimin A.V."/>
            <person name="Baldwin J."/>
            <person name="Abdouelleil A."/>
            <person name="Abdulkadir J."/>
            <person name="Abebe A."/>
            <person name="Abera B."/>
            <person name="Abreu J."/>
            <person name="Acer S.C."/>
            <person name="Aftuck L."/>
            <person name="Alexander A."/>
            <person name="An P."/>
            <person name="Anderson E."/>
            <person name="Anderson S."/>
            <person name="Arachi H."/>
            <person name="Azer M."/>
            <person name="Bachantsang P."/>
            <person name="Barry A."/>
            <person name="Bayul T."/>
            <person name="Berlin A."/>
            <person name="Bessette D."/>
            <person name="Bloom T."/>
            <person name="Blye J."/>
            <person name="Boguslavskiy L."/>
            <person name="Bonnet C."/>
            <person name="Boukhgalter B."/>
            <person name="Bourzgui I."/>
            <person name="Brown A."/>
            <person name="Cahill P."/>
            <person name="Channer S."/>
            <person name="Cheshatsang Y."/>
            <person name="Chuda L."/>
            <person name="Citroen M."/>
            <person name="Collymore A."/>
            <person name="Cooke P."/>
            <person name="Costello M."/>
            <person name="D'Aco K."/>
            <person name="Daza R."/>
            <person name="De Haan G."/>
            <person name="DeGray S."/>
            <person name="DeMaso C."/>
            <person name="Dhargay N."/>
            <person name="Dooley K."/>
            <person name="Dooley E."/>
            <person name="Doricent M."/>
            <person name="Dorje P."/>
            <person name="Dorjee K."/>
            <person name="Dupes A."/>
            <person name="Elong R."/>
            <person name="Falk J."/>
            <person name="Farina A."/>
            <person name="Faro S."/>
            <person name="Ferguson D."/>
            <person name="Fisher S."/>
            <person name="Foley C.D."/>
            <person name="Franke A."/>
            <person name="Friedrich D."/>
            <person name="Gadbois L."/>
            <person name="Gearin G."/>
            <person name="Gearin C.R."/>
            <person name="Giannoukos G."/>
            <person name="Goode T."/>
            <person name="Graham J."/>
            <person name="Grandbois E."/>
            <person name="Grewal S."/>
            <person name="Gyaltsen K."/>
            <person name="Hafez N."/>
            <person name="Hagos B."/>
            <person name="Hall J."/>
            <person name="Henson C."/>
            <person name="Hollinger A."/>
            <person name="Honan T."/>
            <person name="Huard M.D."/>
            <person name="Hughes L."/>
            <person name="Hurhula B."/>
            <person name="Husby M.E."/>
            <person name="Kamat A."/>
            <person name="Kanga B."/>
            <person name="Kashin S."/>
            <person name="Khazanovich D."/>
            <person name="Kisner P."/>
            <person name="Lance K."/>
            <person name="Lara M."/>
            <person name="Lee W."/>
            <person name="Lennon N."/>
            <person name="Letendre F."/>
            <person name="LeVine R."/>
            <person name="Lipovsky A."/>
            <person name="Liu X."/>
            <person name="Liu J."/>
            <person name="Liu S."/>
            <person name="Lokyitsang T."/>
            <person name="Lokyitsang Y."/>
            <person name="Lubonja R."/>
            <person name="Lui A."/>
            <person name="MacDonald P."/>
            <person name="Magnisalis V."/>
            <person name="Maru K."/>
            <person name="Matthews C."/>
            <person name="McCusker W."/>
            <person name="McDonough S."/>
            <person name="Mehta T."/>
            <person name="Meldrim J."/>
            <person name="Meneus L."/>
            <person name="Mihai O."/>
            <person name="Mihalev A."/>
            <person name="Mihova T."/>
            <person name="Mittelman R."/>
            <person name="Mlenga V."/>
            <person name="Montmayeur A."/>
            <person name="Mulrain L."/>
            <person name="Navidi A."/>
            <person name="Naylor J."/>
            <person name="Negash T."/>
            <person name="Nguyen T."/>
            <person name="Nguyen N."/>
            <person name="Nicol R."/>
            <person name="Norbu C."/>
            <person name="Norbu N."/>
            <person name="Novod N."/>
            <person name="O'Neill B."/>
            <person name="Osman S."/>
            <person name="Markiewicz E."/>
            <person name="Oyono O.L."/>
            <person name="Patti C."/>
            <person name="Phunkhang P."/>
            <person name="Pierre F."/>
            <person name="Priest M."/>
            <person name="Raghuraman S."/>
            <person name="Rege F."/>
            <person name="Reyes R."/>
            <person name="Rise C."/>
            <person name="Rogov P."/>
            <person name="Ross K."/>
            <person name="Ryan E."/>
            <person name="Settipalli S."/>
            <person name="Shea T."/>
            <person name="Sherpa N."/>
            <person name="Shi L."/>
            <person name="Shih D."/>
            <person name="Sparrow T."/>
            <person name="Spaulding J."/>
            <person name="Stalker J."/>
            <person name="Stange-Thomann N."/>
            <person name="Stavropoulos S."/>
            <person name="Stone C."/>
            <person name="Strader C."/>
            <person name="Tesfaye S."/>
            <person name="Thomson T."/>
            <person name="Thoulutsang Y."/>
            <person name="Thoulutsang D."/>
            <person name="Topham K."/>
            <person name="Topping I."/>
            <person name="Tsamla T."/>
            <person name="Vassiliev H."/>
            <person name="Vo A."/>
            <person name="Wangchuk T."/>
            <person name="Wangdi T."/>
            <person name="Weiand M."/>
            <person name="Wilkinson J."/>
            <person name="Wilson A."/>
            <person name="Yadav S."/>
            <person name="Young G."/>
            <person name="Yu Q."/>
            <person name="Zembek L."/>
            <person name="Zhong D."/>
            <person name="Zimmer A."/>
            <person name="Zwirko Z."/>
            <person name="Jaffe D.B."/>
            <person name="Alvarez P."/>
            <person name="Brockman W."/>
            <person name="Butler J."/>
            <person name="Chin C."/>
            <person name="Gnerre S."/>
            <person name="Grabherr M."/>
            <person name="Kleber M."/>
            <person name="Mauceli E."/>
            <person name="MacCallum I."/>
        </authorList>
    </citation>
    <scope>NUCLEOTIDE SEQUENCE [LARGE SCALE GENOMIC DNA]</scope>
    <source>
        <strain evidence="4">MSH-3 / Tucson 14011-0111.49</strain>
    </source>
</reference>
<protein>
    <submittedName>
        <fullName evidence="3">GL15636</fullName>
    </submittedName>
</protein>
<keyword evidence="4" id="KW-1185">Reference proteome</keyword>
<dbReference type="HOGENOM" id="CLU_565344_0_0_1"/>
<feature type="domain" description="DUF5641" evidence="2">
    <location>
        <begin position="369"/>
        <end position="461"/>
    </location>
</feature>
<evidence type="ECO:0000313" key="4">
    <source>
        <dbReference type="Proteomes" id="UP000008744"/>
    </source>
</evidence>
<dbReference type="PANTHER" id="PTHR47331:SF1">
    <property type="entry name" value="GAG-LIKE PROTEIN"/>
    <property type="match status" value="1"/>
</dbReference>
<evidence type="ECO:0000313" key="3">
    <source>
        <dbReference type="EMBL" id="EDW27703.1"/>
    </source>
</evidence>
<dbReference type="OMA" id="SSHEPLM"/>
<sequence length="483" mass="53434">MDKFLAERYLSLKVTEDCHPGMETQAHSRESLPMSESSKGNPNPFRSEGSPVARRVHSFGTTVDPKRRTCGLCFKENHPIRIIKLPFRLTQAQGSGLNQTISAQSKKLCHFSIRSPTKPGLHLDATAYVLPELSGSLPSHPIPEQSLRDLPNLPWANPTFYESSQIDDLIGADILPSILLIGSQTNICGSLLGQETIFGWVLTGPLLNTIQGRVASFSTQVSTELETPLDQLLTKFWEVEDIPTKIVRHESSTELSTRQVRSLLTTNAASEESGFTSSPHFGGLWESAVKVAKQLLVKCTNSTALNYEGLATAITQVEAVMNSRPLHALSSDPNDFEALTPGHFLVGRPLNELVEPVDDALLKLSMSNHWKRILMVHHMFWHRWSSEYLTLLQKRTKWNTVANNIQLGTLVLIAEDNAPPGQWLLGRVAELHPGTDGAVRIVTLRTKTGLFKRNVHKLCPLPTDDDELNVGRSFQGGENVDAP</sequence>
<organism evidence="4">
    <name type="scientific">Drosophila persimilis</name>
    <name type="common">Fruit fly</name>
    <dbReference type="NCBI Taxonomy" id="7234"/>
    <lineage>
        <taxon>Eukaryota</taxon>
        <taxon>Metazoa</taxon>
        <taxon>Ecdysozoa</taxon>
        <taxon>Arthropoda</taxon>
        <taxon>Hexapoda</taxon>
        <taxon>Insecta</taxon>
        <taxon>Pterygota</taxon>
        <taxon>Neoptera</taxon>
        <taxon>Endopterygota</taxon>
        <taxon>Diptera</taxon>
        <taxon>Brachycera</taxon>
        <taxon>Muscomorpha</taxon>
        <taxon>Ephydroidea</taxon>
        <taxon>Drosophilidae</taxon>
        <taxon>Drosophila</taxon>
        <taxon>Sophophora</taxon>
    </lineage>
</organism>
<feature type="region of interest" description="Disordered" evidence="1">
    <location>
        <begin position="20"/>
        <end position="53"/>
    </location>
</feature>
<dbReference type="EMBL" id="CH479361">
    <property type="protein sequence ID" value="EDW27703.1"/>
    <property type="molecule type" value="Genomic_DNA"/>
</dbReference>
<dbReference type="STRING" id="7234.B4HCL7"/>
<dbReference type="InterPro" id="IPR036397">
    <property type="entry name" value="RNaseH_sf"/>
</dbReference>
<dbReference type="Pfam" id="PF18701">
    <property type="entry name" value="DUF5641"/>
    <property type="match status" value="1"/>
</dbReference>
<feature type="compositionally biased region" description="Basic and acidic residues" evidence="1">
    <location>
        <begin position="20"/>
        <end position="30"/>
    </location>
</feature>